<dbReference type="InterPro" id="IPR020568">
    <property type="entry name" value="Ribosomal_Su5_D2-typ_SF"/>
</dbReference>
<evidence type="ECO:0000256" key="6">
    <source>
        <dbReference type="ARBA" id="ARBA00022695"/>
    </source>
</evidence>
<dbReference type="PANTHER" id="PTHR11953">
    <property type="entry name" value="EXOSOME COMPLEX COMPONENT"/>
    <property type="match status" value="1"/>
</dbReference>
<evidence type="ECO:0000256" key="3">
    <source>
        <dbReference type="ARBA" id="ARBA00022555"/>
    </source>
</evidence>
<dbReference type="InterPro" id="IPR027408">
    <property type="entry name" value="PNPase/RNase_PH_dom_sf"/>
</dbReference>
<dbReference type="InterPro" id="IPR015847">
    <property type="entry name" value="ExoRNase_PH_dom2"/>
</dbReference>
<evidence type="ECO:0000256" key="5">
    <source>
        <dbReference type="ARBA" id="ARBA00022694"/>
    </source>
</evidence>
<keyword evidence="6 8" id="KW-0548">Nucleotidyltransferase</keyword>
<feature type="domain" description="Exoribonuclease phosphorolytic" evidence="9">
    <location>
        <begin position="12"/>
        <end position="141"/>
    </location>
</feature>
<keyword evidence="2 8" id="KW-0698">rRNA processing</keyword>
<evidence type="ECO:0000256" key="8">
    <source>
        <dbReference type="HAMAP-Rule" id="MF_00564"/>
    </source>
</evidence>
<dbReference type="NCBIfam" id="TIGR01966">
    <property type="entry name" value="RNasePH"/>
    <property type="match status" value="1"/>
</dbReference>
<evidence type="ECO:0000256" key="2">
    <source>
        <dbReference type="ARBA" id="ARBA00022552"/>
    </source>
</evidence>
<evidence type="ECO:0000256" key="1">
    <source>
        <dbReference type="ARBA" id="ARBA00006678"/>
    </source>
</evidence>
<feature type="domain" description="Exoribonuclease phosphorolytic" evidence="10">
    <location>
        <begin position="157"/>
        <end position="223"/>
    </location>
</feature>
<keyword evidence="4 8" id="KW-0808">Transferase</keyword>
<dbReference type="Pfam" id="PF03725">
    <property type="entry name" value="RNase_PH_C"/>
    <property type="match status" value="1"/>
</dbReference>
<organism evidence="11 12">
    <name type="scientific">Selenomonas ruminantium</name>
    <dbReference type="NCBI Taxonomy" id="971"/>
    <lineage>
        <taxon>Bacteria</taxon>
        <taxon>Bacillati</taxon>
        <taxon>Bacillota</taxon>
        <taxon>Negativicutes</taxon>
        <taxon>Selenomonadales</taxon>
        <taxon>Selenomonadaceae</taxon>
        <taxon>Selenomonas</taxon>
    </lineage>
</organism>
<dbReference type="SUPFAM" id="SSF55666">
    <property type="entry name" value="Ribonuclease PH domain 2-like"/>
    <property type="match status" value="1"/>
</dbReference>
<evidence type="ECO:0000256" key="4">
    <source>
        <dbReference type="ARBA" id="ARBA00022679"/>
    </source>
</evidence>
<dbReference type="GO" id="GO:0016075">
    <property type="term" value="P:rRNA catabolic process"/>
    <property type="evidence" value="ECO:0007669"/>
    <property type="project" value="UniProtKB-UniRule"/>
</dbReference>
<evidence type="ECO:0000256" key="7">
    <source>
        <dbReference type="ARBA" id="ARBA00022884"/>
    </source>
</evidence>
<dbReference type="OrthoDB" id="9807456at2"/>
<feature type="binding site" evidence="8">
    <location>
        <position position="87"/>
    </location>
    <ligand>
        <name>phosphate</name>
        <dbReference type="ChEBI" id="CHEBI:43474"/>
        <note>substrate</note>
    </ligand>
</feature>
<dbReference type="Gene3D" id="3.30.230.70">
    <property type="entry name" value="GHMP Kinase, N-terminal domain"/>
    <property type="match status" value="1"/>
</dbReference>
<comment type="subunit">
    <text evidence="8">Homohexameric ring arranged as a trimer of dimers.</text>
</comment>
<accession>A0A1H0QZ56</accession>
<evidence type="ECO:0000313" key="12">
    <source>
        <dbReference type="Proteomes" id="UP000182412"/>
    </source>
</evidence>
<dbReference type="GO" id="GO:0031125">
    <property type="term" value="P:rRNA 3'-end processing"/>
    <property type="evidence" value="ECO:0007669"/>
    <property type="project" value="UniProtKB-ARBA"/>
</dbReference>
<evidence type="ECO:0000259" key="10">
    <source>
        <dbReference type="Pfam" id="PF03725"/>
    </source>
</evidence>
<keyword evidence="7" id="KW-0694">RNA-binding</keyword>
<dbReference type="GO" id="GO:0000175">
    <property type="term" value="F:3'-5'-RNA exonuclease activity"/>
    <property type="evidence" value="ECO:0007669"/>
    <property type="project" value="UniProtKB-UniRule"/>
</dbReference>
<proteinExistence type="inferred from homology"/>
<comment type="similarity">
    <text evidence="1 8">Belongs to the RNase PH family.</text>
</comment>
<dbReference type="PANTHER" id="PTHR11953:SF0">
    <property type="entry name" value="EXOSOME COMPLEX COMPONENT RRP41"/>
    <property type="match status" value="1"/>
</dbReference>
<comment type="catalytic activity">
    <reaction evidence="8">
        <text>tRNA(n+1) + phosphate = tRNA(n) + a ribonucleoside 5'-diphosphate</text>
        <dbReference type="Rhea" id="RHEA:10628"/>
        <dbReference type="Rhea" id="RHEA-COMP:17343"/>
        <dbReference type="Rhea" id="RHEA-COMP:17344"/>
        <dbReference type="ChEBI" id="CHEBI:43474"/>
        <dbReference type="ChEBI" id="CHEBI:57930"/>
        <dbReference type="ChEBI" id="CHEBI:173114"/>
        <dbReference type="EC" id="2.7.7.56"/>
    </reaction>
</comment>
<dbReference type="Proteomes" id="UP000182412">
    <property type="component" value="Unassembled WGS sequence"/>
</dbReference>
<evidence type="ECO:0000259" key="9">
    <source>
        <dbReference type="Pfam" id="PF01138"/>
    </source>
</evidence>
<dbReference type="GO" id="GO:0009022">
    <property type="term" value="F:tRNA nucleotidyltransferase activity"/>
    <property type="evidence" value="ECO:0007669"/>
    <property type="project" value="UniProtKB-UniRule"/>
</dbReference>
<dbReference type="InterPro" id="IPR050080">
    <property type="entry name" value="RNase_PH"/>
</dbReference>
<dbReference type="InterPro" id="IPR018336">
    <property type="entry name" value="RNase_PH_CS"/>
</dbReference>
<protein>
    <recommendedName>
        <fullName evidence="8">Ribonuclease PH</fullName>
        <shortName evidence="8">RNase PH</shortName>
        <ecNumber evidence="8">2.7.7.56</ecNumber>
    </recommendedName>
    <alternativeName>
        <fullName evidence="8">tRNA nucleotidyltransferase</fullName>
    </alternativeName>
</protein>
<dbReference type="RefSeq" id="WP_074571968.1">
    <property type="nucleotide sequence ID" value="NZ_FNJQ01000010.1"/>
</dbReference>
<dbReference type="EC" id="2.7.7.56" evidence="8"/>
<dbReference type="GO" id="GO:0008033">
    <property type="term" value="P:tRNA processing"/>
    <property type="evidence" value="ECO:0007669"/>
    <property type="project" value="UniProtKB-UniRule"/>
</dbReference>
<dbReference type="EMBL" id="FNJQ01000010">
    <property type="protein sequence ID" value="SDP22450.1"/>
    <property type="molecule type" value="Genomic_DNA"/>
</dbReference>
<dbReference type="InterPro" id="IPR036345">
    <property type="entry name" value="ExoRNase_PH_dom2_sf"/>
</dbReference>
<gene>
    <name evidence="8" type="primary">rph</name>
    <name evidence="11" type="ORF">SAMN05216366_11018</name>
</gene>
<dbReference type="InterPro" id="IPR002381">
    <property type="entry name" value="RNase_PH_bac-type"/>
</dbReference>
<dbReference type="PROSITE" id="PS01277">
    <property type="entry name" value="RIBONUCLEASE_PH"/>
    <property type="match status" value="1"/>
</dbReference>
<evidence type="ECO:0000313" key="11">
    <source>
        <dbReference type="EMBL" id="SDP22450.1"/>
    </source>
</evidence>
<dbReference type="AlphaFoldDB" id="A0A1H0QZ56"/>
<dbReference type="GO" id="GO:0000049">
    <property type="term" value="F:tRNA binding"/>
    <property type="evidence" value="ECO:0007669"/>
    <property type="project" value="UniProtKB-UniRule"/>
</dbReference>
<name>A0A1H0QZ56_SELRU</name>
<reference evidence="11 12" key="1">
    <citation type="submission" date="2016-10" db="EMBL/GenBank/DDBJ databases">
        <authorList>
            <person name="de Groot N.N."/>
        </authorList>
    </citation>
    <scope>NUCLEOTIDE SEQUENCE [LARGE SCALE GENOMIC DNA]</scope>
    <source>
        <strain evidence="11 12">S137</strain>
    </source>
</reference>
<comment type="function">
    <text evidence="8">Phosphorolytic 3'-5' exoribonuclease that plays an important role in tRNA 3'-end maturation. Removes nucleotide residues following the 3'-CCA terminus of tRNAs; can also add nucleotides to the ends of RNA molecules by using nucleoside diphosphates as substrates, but this may not be physiologically important. Probably plays a role in initiation of 16S rRNA degradation (leading to ribosome degradation) during starvation.</text>
</comment>
<keyword evidence="5 8" id="KW-0819">tRNA processing</keyword>
<feature type="binding site" evidence="8">
    <location>
        <begin position="125"/>
        <end position="127"/>
    </location>
    <ligand>
        <name>phosphate</name>
        <dbReference type="ChEBI" id="CHEBI:43474"/>
        <note>substrate</note>
    </ligand>
</feature>
<keyword evidence="3 8" id="KW-0820">tRNA-binding</keyword>
<sequence length="248" mass="27341">MERFRHRAADALRPYKIHRKFQKYPAGSVLIEMGNTKVICAATVEERVPFFLKGTGEGWITAEYSLLPSATGTRTQREAVKGKQTGRTQEIERLIGRSLRSVVDTKALGERTIMIDCDVIQADGGTRTAAITGAFVALVEACASFYQKGNIFPVKDFLAAISVGINKEDEPILDLCYEEDSTAMVDMNVVMTGFGKFVEVQGTGEGRPFDHQELTRLLALGEKGCRELISYQKDVLGGQLVWLVGREG</sequence>
<dbReference type="Pfam" id="PF01138">
    <property type="entry name" value="RNase_PH"/>
    <property type="match status" value="1"/>
</dbReference>
<dbReference type="SUPFAM" id="SSF54211">
    <property type="entry name" value="Ribosomal protein S5 domain 2-like"/>
    <property type="match status" value="1"/>
</dbReference>
<dbReference type="HAMAP" id="MF_00564">
    <property type="entry name" value="RNase_PH"/>
    <property type="match status" value="1"/>
</dbReference>
<dbReference type="CDD" id="cd11362">
    <property type="entry name" value="RNase_PH_bact"/>
    <property type="match status" value="1"/>
</dbReference>
<dbReference type="FunFam" id="3.30.230.70:FF:000003">
    <property type="entry name" value="Ribonuclease PH"/>
    <property type="match status" value="1"/>
</dbReference>
<dbReference type="InterPro" id="IPR001247">
    <property type="entry name" value="ExoRNase_PH_dom1"/>
</dbReference>